<comment type="subunit">
    <text evidence="9">Component of the Mediator complex.</text>
</comment>
<name>A0ABM1S8J0_LIMPO</name>
<evidence type="ECO:0000256" key="2">
    <source>
        <dbReference type="ARBA" id="ARBA00005389"/>
    </source>
</evidence>
<sequence length="115" mass="13485">MSSHLEILESSLEKFIENVRQIGIIVGDFQPQGQTVLNQKINQMVTLMQEIEKSKCHVQDIQVPLEVFDYIDQGRNPQFYTKDCMEKALAKNEQVKGKIDVYRFVFKKFDLTLMR</sequence>
<keyword evidence="7 9" id="KW-0539">Nucleus</keyword>
<evidence type="ECO:0000313" key="10">
    <source>
        <dbReference type="Proteomes" id="UP000694941"/>
    </source>
</evidence>
<dbReference type="GeneID" id="106458094"/>
<keyword evidence="10" id="KW-1185">Reference proteome</keyword>
<evidence type="ECO:0000256" key="4">
    <source>
        <dbReference type="ARBA" id="ARBA00023015"/>
    </source>
</evidence>
<dbReference type="Pfam" id="PF09748">
    <property type="entry name" value="Med10"/>
    <property type="match status" value="1"/>
</dbReference>
<keyword evidence="6 9" id="KW-0804">Transcription</keyword>
<protein>
    <recommendedName>
        <fullName evidence="3 9">Mediator of RNA polymerase II transcription subunit 10</fullName>
    </recommendedName>
    <alternativeName>
        <fullName evidence="8 9">Mediator complex subunit 10</fullName>
    </alternativeName>
</protein>
<evidence type="ECO:0000256" key="7">
    <source>
        <dbReference type="ARBA" id="ARBA00023242"/>
    </source>
</evidence>
<keyword evidence="4 9" id="KW-0805">Transcription regulation</keyword>
<dbReference type="PANTHER" id="PTHR13345">
    <property type="entry name" value="MEDIATOR OF RNA POLYMERASE II TRANSCRIPTION SUBUNIT 10"/>
    <property type="match status" value="1"/>
</dbReference>
<comment type="subcellular location">
    <subcellularLocation>
        <location evidence="1 9">Nucleus</location>
    </subcellularLocation>
</comment>
<keyword evidence="5 9" id="KW-0010">Activator</keyword>
<evidence type="ECO:0000256" key="1">
    <source>
        <dbReference type="ARBA" id="ARBA00004123"/>
    </source>
</evidence>
<gene>
    <name evidence="11" type="primary">LOC106458094</name>
    <name evidence="9" type="synonym">MED10</name>
</gene>
<accession>A0ABM1S8J0</accession>
<dbReference type="InterPro" id="IPR019145">
    <property type="entry name" value="Mediator_Med10"/>
</dbReference>
<evidence type="ECO:0000256" key="3">
    <source>
        <dbReference type="ARBA" id="ARBA00019617"/>
    </source>
</evidence>
<comment type="function">
    <text evidence="9">Component of the Mediator complex, a coactivator involved in the regulated transcription of nearly all RNA polymerase II-dependent genes. Mediator functions as a bridge to convey information from gene-specific regulatory proteins to the basal RNA polymerase II transcription machinery. Mediator is recruited to promoters by direct interactions with regulatory proteins and serves as a scaffold for the assembly of a functional preinitiation complex with RNA polymerase II and the general transcription factors.</text>
</comment>
<evidence type="ECO:0000256" key="6">
    <source>
        <dbReference type="ARBA" id="ARBA00023163"/>
    </source>
</evidence>
<dbReference type="Proteomes" id="UP000694941">
    <property type="component" value="Unplaced"/>
</dbReference>
<organism evidence="10 11">
    <name type="scientific">Limulus polyphemus</name>
    <name type="common">Atlantic horseshoe crab</name>
    <dbReference type="NCBI Taxonomy" id="6850"/>
    <lineage>
        <taxon>Eukaryota</taxon>
        <taxon>Metazoa</taxon>
        <taxon>Ecdysozoa</taxon>
        <taxon>Arthropoda</taxon>
        <taxon>Chelicerata</taxon>
        <taxon>Merostomata</taxon>
        <taxon>Xiphosura</taxon>
        <taxon>Limulidae</taxon>
        <taxon>Limulus</taxon>
    </lineage>
</organism>
<reference evidence="11" key="1">
    <citation type="submission" date="2025-08" db="UniProtKB">
        <authorList>
            <consortium name="RefSeq"/>
        </authorList>
    </citation>
    <scope>IDENTIFICATION</scope>
    <source>
        <tissue evidence="11">Muscle</tissue>
    </source>
</reference>
<comment type="similarity">
    <text evidence="2 9">Belongs to the Mediator complex subunit 10 family.</text>
</comment>
<dbReference type="RefSeq" id="XP_022239945.1">
    <property type="nucleotide sequence ID" value="XM_022384237.1"/>
</dbReference>
<dbReference type="PANTHER" id="PTHR13345:SF13">
    <property type="entry name" value="MEDIATOR OF RNA POLYMERASE II TRANSCRIPTION SUBUNIT 10"/>
    <property type="match status" value="1"/>
</dbReference>
<evidence type="ECO:0000256" key="8">
    <source>
        <dbReference type="ARBA" id="ARBA00032004"/>
    </source>
</evidence>
<evidence type="ECO:0000313" key="11">
    <source>
        <dbReference type="RefSeq" id="XP_022239945.1"/>
    </source>
</evidence>
<proteinExistence type="inferred from homology"/>
<evidence type="ECO:0000256" key="5">
    <source>
        <dbReference type="ARBA" id="ARBA00023159"/>
    </source>
</evidence>
<evidence type="ECO:0000256" key="9">
    <source>
        <dbReference type="RuleBase" id="RU364146"/>
    </source>
</evidence>